<name>A0A1E3K7W9_9TREE</name>
<dbReference type="RefSeq" id="XP_019035808.1">
    <property type="nucleotide sequence ID" value="XM_019172866.1"/>
</dbReference>
<dbReference type="OrthoDB" id="2573689at2759"/>
<evidence type="ECO:0000313" key="3">
    <source>
        <dbReference type="Proteomes" id="UP000094819"/>
    </source>
</evidence>
<gene>
    <name evidence="2" type="ORF">L198_00692</name>
</gene>
<accession>A0A1E3K7W9</accession>
<dbReference type="GeneID" id="30189905"/>
<dbReference type="AlphaFoldDB" id="A0A1E3K7W9"/>
<proteinExistence type="predicted"/>
<protein>
    <submittedName>
        <fullName evidence="2">Uncharacterized protein</fullName>
    </submittedName>
</protein>
<evidence type="ECO:0000256" key="1">
    <source>
        <dbReference type="SAM" id="MobiDB-lite"/>
    </source>
</evidence>
<feature type="region of interest" description="Disordered" evidence="1">
    <location>
        <begin position="145"/>
        <end position="219"/>
    </location>
</feature>
<keyword evidence="3" id="KW-1185">Reference proteome</keyword>
<feature type="region of interest" description="Disordered" evidence="1">
    <location>
        <begin position="1"/>
        <end position="52"/>
    </location>
</feature>
<sequence length="322" mass="34781">MAQGIPQTSPSNIQKETPKQDQQTPVNNPKSTRTSPLGAVQLSTEDSGHGFPVHKIRVTSAGKGGNYAQFGLQWLLDVPDVPIVYHTLPPPPSASSSSKGPGSSSSKPTPKANNGLLPVTTTIPKLVTVVERVKREYIESILSGRGKKVDKKGKGKGKGKGGEEGEEKEKEVTGRGLWQYTETGNWTPEPVAGEGEDSDAALRRVLGGASRPKMKHHPYMSITLSTKPLPELEKIVPAQVVYAKSKKVRGKKKSKAKKQADEEMNVDETEEARVKKELGDGDDTEVDEPASQSQSTSKSKGREMKKRKSESEHGASKKKTKA</sequence>
<reference evidence="2 3" key="1">
    <citation type="submission" date="2016-06" db="EMBL/GenBank/DDBJ databases">
        <title>Evolution of pathogenesis and genome organization in the Tremellales.</title>
        <authorList>
            <person name="Cuomo C."/>
            <person name="Litvintseva A."/>
            <person name="Heitman J."/>
            <person name="Chen Y."/>
            <person name="Sun S."/>
            <person name="Springer D."/>
            <person name="Dromer F."/>
            <person name="Young S."/>
            <person name="Zeng Q."/>
            <person name="Chapman S."/>
            <person name="Gujja S."/>
            <person name="Saif S."/>
            <person name="Birren B."/>
        </authorList>
    </citation>
    <scope>NUCLEOTIDE SEQUENCE [LARGE SCALE GENOMIC DNA]</scope>
    <source>
        <strain evidence="2 3">CBS 7118</strain>
    </source>
</reference>
<feature type="compositionally biased region" description="Basic residues" evidence="1">
    <location>
        <begin position="244"/>
        <end position="257"/>
    </location>
</feature>
<comment type="caution">
    <text evidence="2">The sequence shown here is derived from an EMBL/GenBank/DDBJ whole genome shotgun (WGS) entry which is preliminary data.</text>
</comment>
<evidence type="ECO:0000313" key="2">
    <source>
        <dbReference type="EMBL" id="ODO08953.1"/>
    </source>
</evidence>
<feature type="compositionally biased region" description="Basic and acidic residues" evidence="1">
    <location>
        <begin position="160"/>
        <end position="173"/>
    </location>
</feature>
<feature type="compositionally biased region" description="Polar residues" evidence="1">
    <location>
        <begin position="1"/>
        <end position="45"/>
    </location>
</feature>
<dbReference type="EMBL" id="AWGH01000001">
    <property type="protein sequence ID" value="ODO08953.1"/>
    <property type="molecule type" value="Genomic_DNA"/>
</dbReference>
<feature type="compositionally biased region" description="Basic residues" evidence="1">
    <location>
        <begin position="145"/>
        <end position="159"/>
    </location>
</feature>
<feature type="compositionally biased region" description="Low complexity" evidence="1">
    <location>
        <begin position="94"/>
        <end position="112"/>
    </location>
</feature>
<dbReference type="Proteomes" id="UP000094819">
    <property type="component" value="Unassembled WGS sequence"/>
</dbReference>
<feature type="region of interest" description="Disordered" evidence="1">
    <location>
        <begin position="86"/>
        <end position="117"/>
    </location>
</feature>
<organism evidence="2 3">
    <name type="scientific">Cryptococcus wingfieldii CBS 7118</name>
    <dbReference type="NCBI Taxonomy" id="1295528"/>
    <lineage>
        <taxon>Eukaryota</taxon>
        <taxon>Fungi</taxon>
        <taxon>Dikarya</taxon>
        <taxon>Basidiomycota</taxon>
        <taxon>Agaricomycotina</taxon>
        <taxon>Tremellomycetes</taxon>
        <taxon>Tremellales</taxon>
        <taxon>Cryptococcaceae</taxon>
        <taxon>Cryptococcus</taxon>
    </lineage>
</organism>
<feature type="region of interest" description="Disordered" evidence="1">
    <location>
        <begin position="244"/>
        <end position="322"/>
    </location>
</feature>